<gene>
    <name evidence="2" type="ORF">FHR83_006326</name>
</gene>
<feature type="transmembrane region" description="Helical" evidence="1">
    <location>
        <begin position="87"/>
        <end position="110"/>
    </location>
</feature>
<keyword evidence="1" id="KW-1133">Transmembrane helix</keyword>
<dbReference type="AlphaFoldDB" id="A0A7W5ALT6"/>
<organism evidence="2 3">
    <name type="scientific">Actinoplanes campanulatus</name>
    <dbReference type="NCBI Taxonomy" id="113559"/>
    <lineage>
        <taxon>Bacteria</taxon>
        <taxon>Bacillati</taxon>
        <taxon>Actinomycetota</taxon>
        <taxon>Actinomycetes</taxon>
        <taxon>Micromonosporales</taxon>
        <taxon>Micromonosporaceae</taxon>
        <taxon>Actinoplanes</taxon>
    </lineage>
</organism>
<reference evidence="2 3" key="1">
    <citation type="submission" date="2020-08" db="EMBL/GenBank/DDBJ databases">
        <title>Genomic Encyclopedia of Type Strains, Phase III (KMG-III): the genomes of soil and plant-associated and newly described type strains.</title>
        <authorList>
            <person name="Whitman W."/>
        </authorList>
    </citation>
    <scope>NUCLEOTIDE SEQUENCE [LARGE SCALE GENOMIC DNA]</scope>
    <source>
        <strain evidence="2 3">CECT 3287</strain>
    </source>
</reference>
<sequence length="351" mass="37221">MPHPSDGLLRRLVDEPDGVADSDREHVTSCAHCRSRLVEAEADALLVESALRFDVAPDVDAAWNRLVTAAPVAVPVRNRRRFAVRSPFVAVVGVVALLGGASAAAAGDWFQIFHTEKVAPVTVEQADLVALPDLSSYGAMTVAERPNVRSVEGANEARRITGLPTPLVKELPRGVTGQPRFVVGNRMKAIFAFDREKAEQTLGQPMPEPPAGLSTSQFSLTAGPGLAAVWSEARGVPALIVGRVKAPTAYSTGVPFETGLDYLLTLPGLPATVADQLRSFKNATTLPLLVRSATQVSFTTDVNGTPATVLASRDGAVSTVVWVEKGHVNAVGGTLSTDEVLDVARNLRWKQ</sequence>
<dbReference type="EMBL" id="JACHXF010000015">
    <property type="protein sequence ID" value="MBB3098627.1"/>
    <property type="molecule type" value="Genomic_DNA"/>
</dbReference>
<evidence type="ECO:0000256" key="1">
    <source>
        <dbReference type="SAM" id="Phobius"/>
    </source>
</evidence>
<keyword evidence="1" id="KW-0812">Transmembrane</keyword>
<evidence type="ECO:0000313" key="3">
    <source>
        <dbReference type="Proteomes" id="UP000590749"/>
    </source>
</evidence>
<dbReference type="RefSeq" id="WP_183224697.1">
    <property type="nucleotide sequence ID" value="NZ_BMPW01000017.1"/>
</dbReference>
<dbReference type="Proteomes" id="UP000590749">
    <property type="component" value="Unassembled WGS sequence"/>
</dbReference>
<protein>
    <submittedName>
        <fullName evidence="2">Uncharacterized protein</fullName>
    </submittedName>
</protein>
<evidence type="ECO:0000313" key="2">
    <source>
        <dbReference type="EMBL" id="MBB3098627.1"/>
    </source>
</evidence>
<keyword evidence="3" id="KW-1185">Reference proteome</keyword>
<keyword evidence="1" id="KW-0472">Membrane</keyword>
<proteinExistence type="predicted"/>
<name>A0A7W5ALT6_9ACTN</name>
<accession>A0A7W5ALT6</accession>
<comment type="caution">
    <text evidence="2">The sequence shown here is derived from an EMBL/GenBank/DDBJ whole genome shotgun (WGS) entry which is preliminary data.</text>
</comment>